<reference evidence="4 5" key="1">
    <citation type="journal article" date="2009" name="Stand. Genomic Sci.">
        <title>Complete genome sequence of Halorhabdus utahensis type strain (AX-2).</title>
        <authorList>
            <person name="Anderson I."/>
            <person name="Tindall B.J."/>
            <person name="Pomrenke H."/>
            <person name="Goker M."/>
            <person name="Lapidus A."/>
            <person name="Nolan M."/>
            <person name="Copeland A."/>
            <person name="Glavina Del Rio T."/>
            <person name="Chen F."/>
            <person name="Tice H."/>
            <person name="Cheng J.F."/>
            <person name="Lucas S."/>
            <person name="Chertkov O."/>
            <person name="Bruce D."/>
            <person name="Brettin T."/>
            <person name="Detter J.C."/>
            <person name="Han C."/>
            <person name="Goodwin L."/>
            <person name="Land M."/>
            <person name="Hauser L."/>
            <person name="Chang Y.J."/>
            <person name="Jeffries C.D."/>
            <person name="Pitluck S."/>
            <person name="Pati A."/>
            <person name="Mavromatis K."/>
            <person name="Ivanova N."/>
            <person name="Ovchinnikova G."/>
            <person name="Chen A."/>
            <person name="Palaniappan K."/>
            <person name="Chain P."/>
            <person name="Rohde M."/>
            <person name="Bristow J."/>
            <person name="Eisen J.A."/>
            <person name="Markowitz V."/>
            <person name="Hugenholtz P."/>
            <person name="Kyrpides N.C."/>
            <person name="Klenk H.P."/>
        </authorList>
    </citation>
    <scope>NUCLEOTIDE SEQUENCE [LARGE SCALE GENOMIC DNA]</scope>
    <source>
        <strain evidence="5">DSM 12940 / JCM 11049 / AX-2</strain>
    </source>
</reference>
<dbReference type="Gene3D" id="1.10.3210.10">
    <property type="entry name" value="Hypothetical protein af1432"/>
    <property type="match status" value="1"/>
</dbReference>
<evidence type="ECO:0000259" key="3">
    <source>
        <dbReference type="PROSITE" id="PS51831"/>
    </source>
</evidence>
<dbReference type="GO" id="GO:0006203">
    <property type="term" value="P:dGTP catabolic process"/>
    <property type="evidence" value="ECO:0007669"/>
    <property type="project" value="TreeGrafter"/>
</dbReference>
<dbReference type="InterPro" id="IPR026875">
    <property type="entry name" value="PHydrolase_assoc_dom"/>
</dbReference>
<proteinExistence type="predicted"/>
<dbReference type="Pfam" id="PF01966">
    <property type="entry name" value="HD"/>
    <property type="match status" value="1"/>
</dbReference>
<dbReference type="InterPro" id="IPR006674">
    <property type="entry name" value="HD_domain"/>
</dbReference>
<dbReference type="InterPro" id="IPR006261">
    <property type="entry name" value="dGTPase"/>
</dbReference>
<evidence type="ECO:0000256" key="1">
    <source>
        <dbReference type="ARBA" id="ARBA00022801"/>
    </source>
</evidence>
<name>C7NU83_HALUD</name>
<dbReference type="PANTHER" id="PTHR11373:SF4">
    <property type="entry name" value="DEOXYNUCLEOSIDE TRIPHOSPHATE TRIPHOSPHOHYDROLASE SAMHD1"/>
    <property type="match status" value="1"/>
</dbReference>
<dbReference type="GeneID" id="31401015"/>
<dbReference type="SMART" id="SM00471">
    <property type="entry name" value="HDc"/>
    <property type="match status" value="1"/>
</dbReference>
<dbReference type="PROSITE" id="PS51831">
    <property type="entry name" value="HD"/>
    <property type="match status" value="1"/>
</dbReference>
<dbReference type="RefSeq" id="WP_015788559.1">
    <property type="nucleotide sequence ID" value="NC_013158.1"/>
</dbReference>
<dbReference type="Pfam" id="PF13286">
    <property type="entry name" value="HD_assoc"/>
    <property type="match status" value="1"/>
</dbReference>
<dbReference type="NCBIfam" id="TIGR01353">
    <property type="entry name" value="dGTP_triPase"/>
    <property type="match status" value="1"/>
</dbReference>
<dbReference type="KEGG" id="hut:Huta_0795"/>
<dbReference type="InterPro" id="IPR003607">
    <property type="entry name" value="HD/PDEase_dom"/>
</dbReference>
<dbReference type="EMBL" id="CP001687">
    <property type="protein sequence ID" value="ACV10980.1"/>
    <property type="molecule type" value="Genomic_DNA"/>
</dbReference>
<dbReference type="CDD" id="cd00077">
    <property type="entry name" value="HDc"/>
    <property type="match status" value="1"/>
</dbReference>
<dbReference type="SUPFAM" id="SSF109604">
    <property type="entry name" value="HD-domain/PDEase-like"/>
    <property type="match status" value="1"/>
</dbReference>
<accession>C7NU83</accession>
<keyword evidence="1 4" id="KW-0378">Hydrolase</keyword>
<dbReference type="OrthoDB" id="142597at2157"/>
<sequence length="454" mass="51236">MGPEVSRTDRFHIEETNDRRSPFQRDRDRILHTRAFRRLGSVTQVVHADEGMNYHNRLTHSLKVAQIGQRLAEYLIEDADEDTIQKAGGLSPDVVEAAALAHDLGHPPFGHAAEEELMIQTAAKGLIGGFEGNPQSFRIVNKVATHSSDYRGLDLTYATLNAILKYPWTRGSAGPERTKWGTYHTEREIFEEVRKLPTPGPDDQGQSLEACIMDWADDIAYAIHDMSDFYKAGLIPLEQLIRDSSEREVFVKAFGEKYDTPKNWDPEKFLEENILKTGEIAASGGENPFKSSFSNKPENRGTLNFMTSELIRRYLGLNKDTEVFVDPSINGGLYITESLKHEIKLLKFLTEYYVFQDPTLVAQQRGQRKIIEELFTTLYKASEKGAEYNEIIPEPFCSMLNQDVYEADLDDSTSKETRARIVADLIASLSESQAVDLYQRVSGENPGSVTESIL</sequence>
<feature type="domain" description="HD" evidence="3">
    <location>
        <begin position="57"/>
        <end position="222"/>
    </location>
</feature>
<evidence type="ECO:0000256" key="2">
    <source>
        <dbReference type="SAM" id="MobiDB-lite"/>
    </source>
</evidence>
<organism evidence="4 5">
    <name type="scientific">Halorhabdus utahensis (strain DSM 12940 / JCM 11049 / AX-2)</name>
    <dbReference type="NCBI Taxonomy" id="519442"/>
    <lineage>
        <taxon>Archaea</taxon>
        <taxon>Methanobacteriati</taxon>
        <taxon>Methanobacteriota</taxon>
        <taxon>Stenosarchaea group</taxon>
        <taxon>Halobacteria</taxon>
        <taxon>Halobacteriales</taxon>
        <taxon>Haloarculaceae</taxon>
        <taxon>Halorhabdus</taxon>
    </lineage>
</organism>
<keyword evidence="5" id="KW-1185">Reference proteome</keyword>
<gene>
    <name evidence="4" type="ordered locus">Huta_0795</name>
</gene>
<protein>
    <submittedName>
        <fullName evidence="4">Deoxyguanosinetriphosphate triphosphohydrolase</fullName>
    </submittedName>
</protein>
<dbReference type="HOGENOM" id="CLU_028163_0_1_2"/>
<dbReference type="AlphaFoldDB" id="C7NU83"/>
<evidence type="ECO:0000313" key="5">
    <source>
        <dbReference type="Proteomes" id="UP000002071"/>
    </source>
</evidence>
<dbReference type="Proteomes" id="UP000002071">
    <property type="component" value="Chromosome"/>
</dbReference>
<dbReference type="eggNOG" id="arCOG07445">
    <property type="taxonomic scope" value="Archaea"/>
</dbReference>
<feature type="region of interest" description="Disordered" evidence="2">
    <location>
        <begin position="1"/>
        <end position="25"/>
    </location>
</feature>
<evidence type="ECO:0000313" key="4">
    <source>
        <dbReference type="EMBL" id="ACV10980.1"/>
    </source>
</evidence>
<dbReference type="GO" id="GO:0008832">
    <property type="term" value="F:dGTPase activity"/>
    <property type="evidence" value="ECO:0007669"/>
    <property type="project" value="TreeGrafter"/>
</dbReference>
<dbReference type="InterPro" id="IPR050135">
    <property type="entry name" value="dGTPase-like"/>
</dbReference>
<dbReference type="STRING" id="519442.Huta_0795"/>
<dbReference type="PANTHER" id="PTHR11373">
    <property type="entry name" value="DEOXYNUCLEOSIDE TRIPHOSPHATE TRIPHOSPHOHYDROLASE"/>
    <property type="match status" value="1"/>
</dbReference>